<feature type="compositionally biased region" description="Low complexity" evidence="3">
    <location>
        <begin position="271"/>
        <end position="290"/>
    </location>
</feature>
<feature type="region of interest" description="Disordered" evidence="3">
    <location>
        <begin position="266"/>
        <end position="290"/>
    </location>
</feature>
<evidence type="ECO:0000256" key="3">
    <source>
        <dbReference type="SAM" id="MobiDB-lite"/>
    </source>
</evidence>
<sequence>MAFSTSSIKTSATNNNNNGEYVYLNALCSCGVASVVSLYSCYYYYSRYKCERFAKEEETVGTQKKCLFSRRSYSKEKDSSLDKEKKVMLVISHPDDEAMFFGPTLESLKKTTNVITTTKVFCICLSNGNASGLGQTRAKELKKSTLEVFKLDGCVIADSEDLQDGMENAWPLEEIANVVHECVQHYSPDVILTFDERGVSKHPNHVQTHRGVMRFIVEAKLGAIPNVEYTEENVPEVWVLETTPFYRTFMGAMDYWASVITTTTRKKKGSKNTSNESSNSNSSSLAAGASSTSSSSVMFCSRNPSLVLEAMRTHATQWVWYRKLYVAFSRYSLLNTLRRMDVGPPPSQQEK</sequence>
<dbReference type="STRING" id="41875.K8F0L0"/>
<evidence type="ECO:0000313" key="5">
    <source>
        <dbReference type="EMBL" id="CCO18315.1"/>
    </source>
</evidence>
<evidence type="ECO:0000256" key="4">
    <source>
        <dbReference type="SAM" id="Phobius"/>
    </source>
</evidence>
<accession>K8F0L0</accession>
<dbReference type="UniPathway" id="UPA00196"/>
<dbReference type="Gene3D" id="3.40.50.10320">
    <property type="entry name" value="LmbE-like"/>
    <property type="match status" value="1"/>
</dbReference>
<organism evidence="5 6">
    <name type="scientific">Bathycoccus prasinos</name>
    <dbReference type="NCBI Taxonomy" id="41875"/>
    <lineage>
        <taxon>Eukaryota</taxon>
        <taxon>Viridiplantae</taxon>
        <taxon>Chlorophyta</taxon>
        <taxon>Mamiellophyceae</taxon>
        <taxon>Mamiellales</taxon>
        <taxon>Bathycoccaceae</taxon>
        <taxon>Bathycoccus</taxon>
    </lineage>
</organism>
<dbReference type="GO" id="GO:0000225">
    <property type="term" value="F:N-acetylglucosaminylphosphatidylinositol deacetylase activity"/>
    <property type="evidence" value="ECO:0007669"/>
    <property type="project" value="UniProtKB-EC"/>
</dbReference>
<proteinExistence type="inferred from homology"/>
<dbReference type="GO" id="GO:0016020">
    <property type="term" value="C:membrane"/>
    <property type="evidence" value="ECO:0007669"/>
    <property type="project" value="GOC"/>
</dbReference>
<dbReference type="SUPFAM" id="SSF102588">
    <property type="entry name" value="LmbE-like"/>
    <property type="match status" value="1"/>
</dbReference>
<comment type="similarity">
    <text evidence="1">Belongs to the PIGL family.</text>
</comment>
<dbReference type="KEGG" id="bpg:Bathy10g03980"/>
<dbReference type="PANTHER" id="PTHR12993:SF11">
    <property type="entry name" value="N-ACETYLGLUCOSAMINYL-PHOSPHATIDYLINOSITOL DE-N-ACETYLASE"/>
    <property type="match status" value="1"/>
</dbReference>
<dbReference type="RefSeq" id="XP_007510782.1">
    <property type="nucleotide sequence ID" value="XM_007510720.1"/>
</dbReference>
<dbReference type="PANTHER" id="PTHR12993">
    <property type="entry name" value="N-ACETYLGLUCOSAMINYL-PHOSPHATIDYLINOSITOL DE-N-ACETYLASE-RELATED"/>
    <property type="match status" value="1"/>
</dbReference>
<dbReference type="EC" id="3.5.1.89" evidence="2"/>
<evidence type="ECO:0000256" key="1">
    <source>
        <dbReference type="ARBA" id="ARBA00006066"/>
    </source>
</evidence>
<dbReference type="EMBL" id="FO082269">
    <property type="protein sequence ID" value="CCO18315.1"/>
    <property type="molecule type" value="Genomic_DNA"/>
</dbReference>
<evidence type="ECO:0000256" key="2">
    <source>
        <dbReference type="ARBA" id="ARBA00012176"/>
    </source>
</evidence>
<keyword evidence="4" id="KW-0472">Membrane</keyword>
<keyword evidence="4" id="KW-1133">Transmembrane helix</keyword>
<dbReference type="GeneID" id="19013473"/>
<feature type="transmembrane region" description="Helical" evidence="4">
    <location>
        <begin position="22"/>
        <end position="45"/>
    </location>
</feature>
<dbReference type="GO" id="GO:0005783">
    <property type="term" value="C:endoplasmic reticulum"/>
    <property type="evidence" value="ECO:0007669"/>
    <property type="project" value="TreeGrafter"/>
</dbReference>
<reference evidence="5 6" key="1">
    <citation type="submission" date="2011-10" db="EMBL/GenBank/DDBJ databases">
        <authorList>
            <person name="Genoscope - CEA"/>
        </authorList>
    </citation>
    <scope>NUCLEOTIDE SEQUENCE [LARGE SCALE GENOMIC DNA]</scope>
    <source>
        <strain evidence="5 6">RCC 1105</strain>
    </source>
</reference>
<dbReference type="InterPro" id="IPR003737">
    <property type="entry name" value="GlcNAc_PI_deacetylase-related"/>
</dbReference>
<dbReference type="Proteomes" id="UP000198341">
    <property type="component" value="Chromosome 10"/>
</dbReference>
<dbReference type="InterPro" id="IPR024078">
    <property type="entry name" value="LmbE-like_dom_sf"/>
</dbReference>
<dbReference type="Pfam" id="PF02585">
    <property type="entry name" value="PIG-L"/>
    <property type="match status" value="1"/>
</dbReference>
<keyword evidence="6" id="KW-1185">Reference proteome</keyword>
<evidence type="ECO:0000313" key="6">
    <source>
        <dbReference type="Proteomes" id="UP000198341"/>
    </source>
</evidence>
<dbReference type="OrthoDB" id="440160at2759"/>
<keyword evidence="4" id="KW-0812">Transmembrane</keyword>
<protein>
    <recommendedName>
        <fullName evidence="2">N-acetylglucosaminylphosphatidylinositol deacetylase</fullName>
        <ecNumber evidence="2">3.5.1.89</ecNumber>
    </recommendedName>
</protein>
<dbReference type="eggNOG" id="KOG3332">
    <property type="taxonomic scope" value="Eukaryota"/>
</dbReference>
<name>K8F0L0_9CHLO</name>
<gene>
    <name evidence="5" type="ordered locus">Bathy10g03980</name>
</gene>
<dbReference type="GO" id="GO:0006506">
    <property type="term" value="P:GPI anchor biosynthetic process"/>
    <property type="evidence" value="ECO:0007669"/>
    <property type="project" value="UniProtKB-UniPathway"/>
</dbReference>
<dbReference type="AlphaFoldDB" id="K8F0L0"/>